<dbReference type="GO" id="GO:0004386">
    <property type="term" value="F:helicase activity"/>
    <property type="evidence" value="ECO:0007669"/>
    <property type="project" value="UniProtKB-KW"/>
</dbReference>
<dbReference type="EMBL" id="BMAU01021280">
    <property type="protein sequence ID" value="GFY08051.1"/>
    <property type="molecule type" value="Genomic_DNA"/>
</dbReference>
<evidence type="ECO:0000259" key="1">
    <source>
        <dbReference type="Pfam" id="PF20209"/>
    </source>
</evidence>
<keyword evidence="3" id="KW-1185">Reference proteome</keyword>
<evidence type="ECO:0000313" key="3">
    <source>
        <dbReference type="Proteomes" id="UP000887159"/>
    </source>
</evidence>
<dbReference type="Proteomes" id="UP000887159">
    <property type="component" value="Unassembled WGS sequence"/>
</dbReference>
<feature type="domain" description="DUF6570" evidence="1">
    <location>
        <begin position="1"/>
        <end position="90"/>
    </location>
</feature>
<proteinExistence type="predicted"/>
<evidence type="ECO:0000313" key="2">
    <source>
        <dbReference type="EMBL" id="GFY08051.1"/>
    </source>
</evidence>
<keyword evidence="2" id="KW-0067">ATP-binding</keyword>
<keyword evidence="2" id="KW-0547">Nucleotide-binding</keyword>
<keyword evidence="2" id="KW-0347">Helicase</keyword>
<dbReference type="InterPro" id="IPR046700">
    <property type="entry name" value="DUF6570"/>
</dbReference>
<comment type="caution">
    <text evidence="2">The sequence shown here is derived from an EMBL/GenBank/DDBJ whole genome shotgun (WGS) entry which is preliminary data.</text>
</comment>
<accession>A0A8X6S7Q2</accession>
<name>A0A8X6S7Q2_TRICX</name>
<protein>
    <submittedName>
        <fullName evidence="2">ATP-dependent DNA helicase</fullName>
    </submittedName>
</protein>
<dbReference type="AlphaFoldDB" id="A0A8X6S7Q2"/>
<reference evidence="2" key="1">
    <citation type="submission" date="2020-08" db="EMBL/GenBank/DDBJ databases">
        <title>Multicomponent nature underlies the extraordinary mechanical properties of spider dragline silk.</title>
        <authorList>
            <person name="Kono N."/>
            <person name="Nakamura H."/>
            <person name="Mori M."/>
            <person name="Yoshida Y."/>
            <person name="Ohtoshi R."/>
            <person name="Malay A.D."/>
            <person name="Moran D.A.P."/>
            <person name="Tomita M."/>
            <person name="Numata K."/>
            <person name="Arakawa K."/>
        </authorList>
    </citation>
    <scope>NUCLEOTIDE SEQUENCE</scope>
</reference>
<keyword evidence="2" id="KW-0378">Hydrolase</keyword>
<organism evidence="2 3">
    <name type="scientific">Trichonephila clavipes</name>
    <name type="common">Golden silk orbweaver</name>
    <name type="synonym">Nephila clavipes</name>
    <dbReference type="NCBI Taxonomy" id="2585209"/>
    <lineage>
        <taxon>Eukaryota</taxon>
        <taxon>Metazoa</taxon>
        <taxon>Ecdysozoa</taxon>
        <taxon>Arthropoda</taxon>
        <taxon>Chelicerata</taxon>
        <taxon>Arachnida</taxon>
        <taxon>Araneae</taxon>
        <taxon>Araneomorphae</taxon>
        <taxon>Entelegynae</taxon>
        <taxon>Araneoidea</taxon>
        <taxon>Nephilidae</taxon>
        <taxon>Trichonephila</taxon>
    </lineage>
</organism>
<dbReference type="Pfam" id="PF20209">
    <property type="entry name" value="DUF6570"/>
    <property type="match status" value="1"/>
</dbReference>
<gene>
    <name evidence="2" type="ORF">TNCV_1354681</name>
</gene>
<sequence length="212" mass="25007">MQIRRLRHVHGQFGILGQIINLPVSINTMFNRLSRNVDDDYCINVHIKRMKIHRTIYLMGLVTKRTIKAWLQYLVATPLYRMYDVAIDDSFFNLNQSTSQVPQDEISENITIEESLTAQQQTLLWNEEKYLRNSPGEANVPRSFLFDEHAEEFAFPAIYLGHFRYFREGIRVTPFMIATSELRRVDRHGVTAQDLLYMAMKIMRLKECLNFI</sequence>